<name>A0A1H7KDV6_9FIRM</name>
<organism evidence="1 2">
    <name type="scientific">Pseudobutyrivibrio ruminis</name>
    <dbReference type="NCBI Taxonomy" id="46206"/>
    <lineage>
        <taxon>Bacteria</taxon>
        <taxon>Bacillati</taxon>
        <taxon>Bacillota</taxon>
        <taxon>Clostridia</taxon>
        <taxon>Lachnospirales</taxon>
        <taxon>Lachnospiraceae</taxon>
        <taxon>Pseudobutyrivibrio</taxon>
    </lineage>
</organism>
<dbReference type="EMBL" id="FNZX01000012">
    <property type="protein sequence ID" value="SEK85033.1"/>
    <property type="molecule type" value="Genomic_DNA"/>
</dbReference>
<protein>
    <submittedName>
        <fullName evidence="1">Uncharacterized protein</fullName>
    </submittedName>
</protein>
<proteinExistence type="predicted"/>
<keyword evidence="2" id="KW-1185">Reference proteome</keyword>
<dbReference type="Proteomes" id="UP000182321">
    <property type="component" value="Unassembled WGS sequence"/>
</dbReference>
<reference evidence="2" key="1">
    <citation type="submission" date="2016-10" db="EMBL/GenBank/DDBJ databases">
        <authorList>
            <person name="Varghese N."/>
        </authorList>
    </citation>
    <scope>NUCLEOTIDE SEQUENCE [LARGE SCALE GENOMIC DNA]</scope>
    <source>
        <strain evidence="2">ACV-9</strain>
    </source>
</reference>
<accession>A0A1H7KDV6</accession>
<gene>
    <name evidence="1" type="ORF">SAMN02910377_02007</name>
</gene>
<evidence type="ECO:0000313" key="1">
    <source>
        <dbReference type="EMBL" id="SEK85033.1"/>
    </source>
</evidence>
<dbReference type="AlphaFoldDB" id="A0A1H7KDV6"/>
<evidence type="ECO:0000313" key="2">
    <source>
        <dbReference type="Proteomes" id="UP000182321"/>
    </source>
</evidence>
<dbReference type="RefSeq" id="WP_177175715.1">
    <property type="nucleotide sequence ID" value="NZ_FNZX01000012.1"/>
</dbReference>
<sequence length="57" mass="6657">MKVQDLRALQLLLENEMDFDSICKCFPGYKKTTENTGYSDYRLINVENMMIKEANCS</sequence>